<evidence type="ECO:0000313" key="2">
    <source>
        <dbReference type="EMBL" id="GAG26812.1"/>
    </source>
</evidence>
<comment type="caution">
    <text evidence="2">The sequence shown here is derived from an EMBL/GenBank/DDBJ whole genome shotgun (WGS) entry which is preliminary data.</text>
</comment>
<reference evidence="2" key="1">
    <citation type="journal article" date="2014" name="Front. Microbiol.">
        <title>High frequency of phylogenetically diverse reductive dehalogenase-homologous genes in deep subseafloor sedimentary metagenomes.</title>
        <authorList>
            <person name="Kawai M."/>
            <person name="Futagami T."/>
            <person name="Toyoda A."/>
            <person name="Takaki Y."/>
            <person name="Nishi S."/>
            <person name="Hori S."/>
            <person name="Arai W."/>
            <person name="Tsubouchi T."/>
            <person name="Morono Y."/>
            <person name="Uchiyama I."/>
            <person name="Ito T."/>
            <person name="Fujiyama A."/>
            <person name="Inagaki F."/>
            <person name="Takami H."/>
        </authorList>
    </citation>
    <scope>NUCLEOTIDE SEQUENCE</scope>
    <source>
        <strain evidence="2">Expedition CK06-06</strain>
    </source>
</reference>
<feature type="non-terminal residue" evidence="2">
    <location>
        <position position="1"/>
    </location>
</feature>
<protein>
    <recommendedName>
        <fullName evidence="1">S-layer protein outer domain-containing protein</fullName>
    </recommendedName>
</protein>
<feature type="non-terminal residue" evidence="2">
    <location>
        <position position="257"/>
    </location>
</feature>
<dbReference type="Pfam" id="PF05124">
    <property type="entry name" value="S_layer_C"/>
    <property type="match status" value="1"/>
</dbReference>
<dbReference type="AlphaFoldDB" id="X0WUC9"/>
<organism evidence="2">
    <name type="scientific">marine sediment metagenome</name>
    <dbReference type="NCBI Taxonomy" id="412755"/>
    <lineage>
        <taxon>unclassified sequences</taxon>
        <taxon>metagenomes</taxon>
        <taxon>ecological metagenomes</taxon>
    </lineage>
</organism>
<sequence length="257" mass="28834">AKKEKWNFHDKFEVIKEAGFISPESFKNLNKSRNLLEHDYILPDKKEVEFGIDLVELYIEHTDKILEDTIEYSEKLKKKLDNSLKEGLPKLRREKLKIKKKVSKQIKLDLSDYPTMFIKDGKLDFVIVVGDKAPAEDVVSAIDIATSLQHDKKLLKILGKKDSEKVEIGTAVLASEVDDVSKHNIISIGNPCDNPVTAEILGVPHEYPQCLAGFEEGVGMIKLYSTGKGKIAIVVAGLNPLDTKRAARVLANYEDYA</sequence>
<feature type="domain" description="S-layer protein outer" evidence="1">
    <location>
        <begin position="109"/>
        <end position="147"/>
    </location>
</feature>
<accession>X0WUC9</accession>
<name>X0WUC9_9ZZZZ</name>
<gene>
    <name evidence="2" type="ORF">S01H1_55679</name>
</gene>
<dbReference type="InterPro" id="IPR022651">
    <property type="entry name" value="S_layer_C"/>
</dbReference>
<evidence type="ECO:0000259" key="1">
    <source>
        <dbReference type="Pfam" id="PF05124"/>
    </source>
</evidence>
<dbReference type="EMBL" id="BARS01036204">
    <property type="protein sequence ID" value="GAG26812.1"/>
    <property type="molecule type" value="Genomic_DNA"/>
</dbReference>
<proteinExistence type="predicted"/>